<accession>A0ABD1QX48</accession>
<dbReference type="AlphaFoldDB" id="A0ABD1QX48"/>
<protein>
    <submittedName>
        <fullName evidence="2">Uncharacterized protein</fullName>
    </submittedName>
</protein>
<organism evidence="2 3">
    <name type="scientific">Abeliophyllum distichum</name>
    <dbReference type="NCBI Taxonomy" id="126358"/>
    <lineage>
        <taxon>Eukaryota</taxon>
        <taxon>Viridiplantae</taxon>
        <taxon>Streptophyta</taxon>
        <taxon>Embryophyta</taxon>
        <taxon>Tracheophyta</taxon>
        <taxon>Spermatophyta</taxon>
        <taxon>Magnoliopsida</taxon>
        <taxon>eudicotyledons</taxon>
        <taxon>Gunneridae</taxon>
        <taxon>Pentapetalae</taxon>
        <taxon>asterids</taxon>
        <taxon>lamiids</taxon>
        <taxon>Lamiales</taxon>
        <taxon>Oleaceae</taxon>
        <taxon>Forsythieae</taxon>
        <taxon>Abeliophyllum</taxon>
    </lineage>
</organism>
<sequence length="100" mass="10985">MTRPRTKRARSIEEAPLEKTMAKLESETHSIGLPPPTYATVDKFETLQTHMTAMMALLNNQIHTSANHVSSLPIVPIENTHVQPPTGWPICGTSHLATSS</sequence>
<dbReference type="EMBL" id="JBFOLK010000010">
    <property type="protein sequence ID" value="KAL2480439.1"/>
    <property type="molecule type" value="Genomic_DNA"/>
</dbReference>
<evidence type="ECO:0000313" key="1">
    <source>
        <dbReference type="EMBL" id="KAL2480439.1"/>
    </source>
</evidence>
<comment type="caution">
    <text evidence="2">The sequence shown here is derived from an EMBL/GenBank/DDBJ whole genome shotgun (WGS) entry which is preliminary data.</text>
</comment>
<dbReference type="Proteomes" id="UP001604336">
    <property type="component" value="Unassembled WGS sequence"/>
</dbReference>
<reference evidence="2" key="1">
    <citation type="submission" date="2024-07" db="EMBL/GenBank/DDBJ databases">
        <title>Two chromosome-level genome assemblies of Korean endemic species Abeliophyllum distichum and Forsythia ovata (Oleaceae).</title>
        <authorList>
            <person name="Mun J.H."/>
        </authorList>
    </citation>
    <scope>NUCLEOTIDE SEQUENCE</scope>
    <source>
        <strain evidence="2">KNKB198505000391</strain>
        <tissue evidence="2">Leaf</tissue>
    </source>
</reference>
<keyword evidence="3" id="KW-1185">Reference proteome</keyword>
<evidence type="ECO:0000313" key="3">
    <source>
        <dbReference type="Proteomes" id="UP001604336"/>
    </source>
</evidence>
<dbReference type="EMBL" id="JBFOLK010000010">
    <property type="protein sequence ID" value="KAL2480449.1"/>
    <property type="molecule type" value="Genomic_DNA"/>
</dbReference>
<proteinExistence type="predicted"/>
<evidence type="ECO:0000313" key="2">
    <source>
        <dbReference type="EMBL" id="KAL2480449.1"/>
    </source>
</evidence>
<reference evidence="3" key="2">
    <citation type="submission" date="2024-07" db="EMBL/GenBank/DDBJ databases">
        <title>Two chromosome-level genome assemblies of Korean endemic species Abeliophyllum distichum and Forsythia ovata (Oleaceae).</title>
        <authorList>
            <person name="Jang H."/>
        </authorList>
    </citation>
    <scope>NUCLEOTIDE SEQUENCE [LARGE SCALE GENOMIC DNA]</scope>
</reference>
<name>A0ABD1QX48_9LAMI</name>
<gene>
    <name evidence="1" type="ORF">Adt_33405</name>
    <name evidence="2" type="ORF">Adt_33415</name>
</gene>